<sequence length="588" mass="67666">MAIATHWSRLACRNLLVGCTYRCASSRAATAAAHNGDGRGRRATQMEEGEEAELNDDLENMEEVRLWCRVAGSEGSPDGVVKSAEESPSTGVGEAEEDFIENDRGLREMMKLNPKKETWLAYTAPETSMSNTRRWRRFMKNSVIEQTQLVEAGRYGSRWHEGKDWLDKAKKAERRPRIRVRVLDVDGLPMEEMHEFFMFALVRRFPAEKCLKVASRLATFRDKASASSYNKLMIDMAELFGSIYGPELCALFDRCYNTISVPYMLDYIRKYGQFSKEYIAREVTESMNPPVFDFVRYQHRGGLRPLPPVVSKPYELNTYARLLPPSSVKRWMYQHLLHHGRIMLHRKSPKAADMDPVLMERDAAARSSERLARSMSSRPAEMLLNQTRRRAEHGLELPRENDTEEDGDVVKWNIASTSKQGSGNGSAEEGGQEWSIESEEEHQEAVAMGGKPKDTSTLMQFTRVHEFKSRLAEDDNSALVPVEEPADEGIIPLPEMDQGNSYSEESREERFWLRKIVSFFRHNRRCYRYMPSRGWTQVVDPRGPRSYGLPRKYRSHIVQRLKLKKVAKIRTWHRLKASLRGVARTRLG</sequence>
<evidence type="ECO:0000313" key="2">
    <source>
        <dbReference type="EMBL" id="EER10797.1"/>
    </source>
</evidence>
<proteinExistence type="predicted"/>
<name>C5KXS3_PERM5</name>
<reference evidence="2 3" key="1">
    <citation type="submission" date="2008-07" db="EMBL/GenBank/DDBJ databases">
        <authorList>
            <person name="El-Sayed N."/>
            <person name="Caler E."/>
            <person name="Inman J."/>
            <person name="Amedeo P."/>
            <person name="Hass B."/>
            <person name="Wortman J."/>
        </authorList>
    </citation>
    <scope>NUCLEOTIDE SEQUENCE [LARGE SCALE GENOMIC DNA]</scope>
    <source>
        <strain evidence="3">ATCC 50983 / TXsc</strain>
    </source>
</reference>
<evidence type="ECO:0000313" key="3">
    <source>
        <dbReference type="Proteomes" id="UP000007800"/>
    </source>
</evidence>
<feature type="compositionally biased region" description="Acidic residues" evidence="1">
    <location>
        <begin position="47"/>
        <end position="56"/>
    </location>
</feature>
<organism evidence="3">
    <name type="scientific">Perkinsus marinus (strain ATCC 50983 / TXsc)</name>
    <dbReference type="NCBI Taxonomy" id="423536"/>
    <lineage>
        <taxon>Eukaryota</taxon>
        <taxon>Sar</taxon>
        <taxon>Alveolata</taxon>
        <taxon>Perkinsozoa</taxon>
        <taxon>Perkinsea</taxon>
        <taxon>Perkinsida</taxon>
        <taxon>Perkinsidae</taxon>
        <taxon>Perkinsus</taxon>
    </lineage>
</organism>
<feature type="region of interest" description="Disordered" evidence="1">
    <location>
        <begin position="415"/>
        <end position="454"/>
    </location>
</feature>
<dbReference type="GeneID" id="9039181"/>
<feature type="region of interest" description="Disordered" evidence="1">
    <location>
        <begin position="74"/>
        <end position="97"/>
    </location>
</feature>
<feature type="region of interest" description="Disordered" evidence="1">
    <location>
        <begin position="30"/>
        <end position="56"/>
    </location>
</feature>
<dbReference type="RefSeq" id="XP_002779002.1">
    <property type="nucleotide sequence ID" value="XM_002778956.1"/>
</dbReference>
<accession>C5KXS3</accession>
<feature type="region of interest" description="Disordered" evidence="1">
    <location>
        <begin position="364"/>
        <end position="384"/>
    </location>
</feature>
<evidence type="ECO:0000256" key="1">
    <source>
        <dbReference type="SAM" id="MobiDB-lite"/>
    </source>
</evidence>
<dbReference type="Proteomes" id="UP000007800">
    <property type="component" value="Unassembled WGS sequence"/>
</dbReference>
<protein>
    <submittedName>
        <fullName evidence="2">Uncharacterized protein</fullName>
    </submittedName>
</protein>
<dbReference type="InParanoid" id="C5KXS3"/>
<dbReference type="OrthoDB" id="448832at2759"/>
<gene>
    <name evidence="2" type="ORF">Pmar_PMAR000840</name>
</gene>
<dbReference type="AlphaFoldDB" id="C5KXS3"/>
<dbReference type="EMBL" id="GG677256">
    <property type="protein sequence ID" value="EER10797.1"/>
    <property type="molecule type" value="Genomic_DNA"/>
</dbReference>
<keyword evidence="3" id="KW-1185">Reference proteome</keyword>
<dbReference type="OMA" id="WEGMIRI"/>